<dbReference type="InterPro" id="IPR042106">
    <property type="entry name" value="Nuo/plastoQ_OxRdtase_6_NuoJ"/>
</dbReference>
<feature type="transmembrane region" description="Helical" evidence="2">
    <location>
        <begin position="53"/>
        <end position="75"/>
    </location>
</feature>
<evidence type="ECO:0000256" key="1">
    <source>
        <dbReference type="ARBA" id="ARBA00005698"/>
    </source>
</evidence>
<feature type="transmembrane region" description="Helical" evidence="2">
    <location>
        <begin position="29"/>
        <end position="47"/>
    </location>
</feature>
<dbReference type="Pfam" id="PF00499">
    <property type="entry name" value="Oxidored_q3"/>
    <property type="match status" value="1"/>
</dbReference>
<comment type="caution">
    <text evidence="3">The sequence shown here is derived from an EMBL/GenBank/DDBJ whole genome shotgun (WGS) entry which is preliminary data.</text>
</comment>
<feature type="transmembrane region" description="Helical" evidence="2">
    <location>
        <begin position="6"/>
        <end position="22"/>
    </location>
</feature>
<keyword evidence="2" id="KW-1133">Transmembrane helix</keyword>
<comment type="similarity">
    <text evidence="1 2">Belongs to the complex I subunit 6 family.</text>
</comment>
<evidence type="ECO:0000256" key="2">
    <source>
        <dbReference type="RuleBase" id="RU004429"/>
    </source>
</evidence>
<reference evidence="3" key="1">
    <citation type="submission" date="2020-04" db="EMBL/GenBank/DDBJ databases">
        <authorList>
            <person name="Zhang T."/>
        </authorList>
    </citation>
    <scope>NUCLEOTIDE SEQUENCE</scope>
    <source>
        <strain evidence="3">HKST-UBA01</strain>
    </source>
</reference>
<keyword evidence="3" id="KW-0560">Oxidoreductase</keyword>
<dbReference type="EMBL" id="JAGQHR010000980">
    <property type="protein sequence ID" value="MCA9730083.1"/>
    <property type="molecule type" value="Genomic_DNA"/>
</dbReference>
<evidence type="ECO:0000313" key="4">
    <source>
        <dbReference type="Proteomes" id="UP000697710"/>
    </source>
</evidence>
<dbReference type="EC" id="7.1.1.-" evidence="2"/>
<protein>
    <recommendedName>
        <fullName evidence="2">NADH-quinone oxidoreductase subunit J</fullName>
        <ecNumber evidence="2">7.1.1.-</ecNumber>
    </recommendedName>
</protein>
<dbReference type="GO" id="GO:0016491">
    <property type="term" value="F:oxidoreductase activity"/>
    <property type="evidence" value="ECO:0007669"/>
    <property type="project" value="UniProtKB-KW"/>
</dbReference>
<feature type="transmembrane region" description="Helical" evidence="2">
    <location>
        <begin position="139"/>
        <end position="161"/>
    </location>
</feature>
<keyword evidence="2" id="KW-0812">Transmembrane</keyword>
<dbReference type="GO" id="GO:0008137">
    <property type="term" value="F:NADH dehydrogenase (ubiquinone) activity"/>
    <property type="evidence" value="ECO:0007669"/>
    <property type="project" value="UniProtKB-UniRule"/>
</dbReference>
<dbReference type="PANTHER" id="PTHR33269:SF17">
    <property type="entry name" value="NADH-UBIQUINONE OXIDOREDUCTASE CHAIN 6"/>
    <property type="match status" value="1"/>
</dbReference>
<keyword evidence="2" id="KW-0874">Quinone</keyword>
<dbReference type="InterPro" id="IPR001457">
    <property type="entry name" value="NADH_UbQ/plastoQ_OxRdtase_su6"/>
</dbReference>
<organism evidence="3 4">
    <name type="scientific">Eiseniibacteriota bacterium</name>
    <dbReference type="NCBI Taxonomy" id="2212470"/>
    <lineage>
        <taxon>Bacteria</taxon>
        <taxon>Candidatus Eiseniibacteriota</taxon>
    </lineage>
</organism>
<proteinExistence type="inferred from homology"/>
<sequence>MNPILFWLLAAISVISALFVVAKRSPLASALALAICLASLAGLFAGLVAPFLFIIQILVYAGAVIVLIVFVIMLLNLRKEELRAQAIQRGKFGAGAVLCALAALLLLRVTAGAATGRTARVPEDFGTIEHIADVLVSKYVLPLEIVAVILLVGILGAVVLAKRGE</sequence>
<gene>
    <name evidence="3" type="ORF">KC729_20535</name>
</gene>
<dbReference type="PANTHER" id="PTHR33269">
    <property type="entry name" value="NADH-UBIQUINONE OXIDOREDUCTASE CHAIN 6"/>
    <property type="match status" value="1"/>
</dbReference>
<evidence type="ECO:0000313" key="3">
    <source>
        <dbReference type="EMBL" id="MCA9730083.1"/>
    </source>
</evidence>
<keyword evidence="2" id="KW-0472">Membrane</keyword>
<dbReference type="AlphaFoldDB" id="A0A956M3D9"/>
<feature type="transmembrane region" description="Helical" evidence="2">
    <location>
        <begin position="96"/>
        <end position="119"/>
    </location>
</feature>
<reference evidence="3" key="2">
    <citation type="journal article" date="2021" name="Microbiome">
        <title>Successional dynamics and alternative stable states in a saline activated sludge microbial community over 9 years.</title>
        <authorList>
            <person name="Wang Y."/>
            <person name="Ye J."/>
            <person name="Ju F."/>
            <person name="Liu L."/>
            <person name="Boyd J.A."/>
            <person name="Deng Y."/>
            <person name="Parks D.H."/>
            <person name="Jiang X."/>
            <person name="Yin X."/>
            <person name="Woodcroft B.J."/>
            <person name="Tyson G.W."/>
            <person name="Hugenholtz P."/>
            <person name="Polz M.F."/>
            <person name="Zhang T."/>
        </authorList>
    </citation>
    <scope>NUCLEOTIDE SEQUENCE</scope>
    <source>
        <strain evidence="3">HKST-UBA01</strain>
    </source>
</reference>
<dbReference type="GO" id="GO:0005886">
    <property type="term" value="C:plasma membrane"/>
    <property type="evidence" value="ECO:0007669"/>
    <property type="project" value="UniProtKB-SubCell"/>
</dbReference>
<dbReference type="Proteomes" id="UP000697710">
    <property type="component" value="Unassembled WGS sequence"/>
</dbReference>
<accession>A0A956M3D9</accession>
<comment type="catalytic activity">
    <reaction evidence="2">
        <text>a quinone + NADH + 5 H(+)(in) = a quinol + NAD(+) + 4 H(+)(out)</text>
        <dbReference type="Rhea" id="RHEA:57888"/>
        <dbReference type="ChEBI" id="CHEBI:15378"/>
        <dbReference type="ChEBI" id="CHEBI:24646"/>
        <dbReference type="ChEBI" id="CHEBI:57540"/>
        <dbReference type="ChEBI" id="CHEBI:57945"/>
        <dbReference type="ChEBI" id="CHEBI:132124"/>
    </reaction>
</comment>
<comment type="subcellular location">
    <subcellularLocation>
        <location evidence="2">Cell membrane</location>
        <topology evidence="2">Multi-pass membrane protein</topology>
    </subcellularLocation>
</comment>
<dbReference type="Gene3D" id="1.20.120.1200">
    <property type="entry name" value="NADH-ubiquinone/plastoquinone oxidoreductase chain 6, subunit NuoJ"/>
    <property type="match status" value="1"/>
</dbReference>
<comment type="function">
    <text evidence="2">NDH-1 shuttles electrons from NADH, via FMN and iron-sulfur (Fe-S) centers, to quinones in the respiratory chain. Couples the redox reaction to proton translocation (for every two electrons transferred, four hydrogen ions are translocated across the cytoplasmic membrane), and thus conserves the redox energy in a proton gradient.</text>
</comment>
<dbReference type="GO" id="GO:0048038">
    <property type="term" value="F:quinone binding"/>
    <property type="evidence" value="ECO:0007669"/>
    <property type="project" value="UniProtKB-UniRule"/>
</dbReference>
<name>A0A956M3D9_UNCEI</name>
<keyword evidence="2" id="KW-0520">NAD</keyword>
<keyword evidence="2" id="KW-1003">Cell membrane</keyword>